<dbReference type="SMART" id="SM00729">
    <property type="entry name" value="Elp3"/>
    <property type="match status" value="1"/>
</dbReference>
<dbReference type="GO" id="GO:0046872">
    <property type="term" value="F:metal ion binding"/>
    <property type="evidence" value="ECO:0007669"/>
    <property type="project" value="UniProtKB-KW"/>
</dbReference>
<dbReference type="Proteomes" id="UP000007161">
    <property type="component" value="Chromosome"/>
</dbReference>
<comment type="subcellular location">
    <subcellularLocation>
        <location evidence="8">Cytoplasm</location>
    </subcellularLocation>
</comment>
<dbReference type="PANTHER" id="PTHR43837:SF1">
    <property type="entry name" value="RIBOSOMAL PROTEIN US12 METHYLTHIOTRANSFERASE RIMO"/>
    <property type="match status" value="1"/>
</dbReference>
<dbReference type="InterPro" id="IPR002792">
    <property type="entry name" value="TRAM_dom"/>
</dbReference>
<dbReference type="Pfam" id="PF00919">
    <property type="entry name" value="UPF0004"/>
    <property type="match status" value="1"/>
</dbReference>
<dbReference type="InterPro" id="IPR007197">
    <property type="entry name" value="rSAM"/>
</dbReference>
<evidence type="ECO:0000313" key="12">
    <source>
        <dbReference type="EMBL" id="AEX85768.1"/>
    </source>
</evidence>
<feature type="domain" description="Radical SAM core" evidence="11">
    <location>
        <begin position="137"/>
        <end position="366"/>
    </location>
</feature>
<dbReference type="SFLD" id="SFLDF00274">
    <property type="entry name" value="ribosomal_protein_S12_methylth"/>
    <property type="match status" value="1"/>
</dbReference>
<evidence type="ECO:0000256" key="2">
    <source>
        <dbReference type="ARBA" id="ARBA00022490"/>
    </source>
</evidence>
<organism evidence="12 13">
    <name type="scientific">Marinitoga piezophila (strain DSM 14283 / JCM 11233 / KA3)</name>
    <dbReference type="NCBI Taxonomy" id="443254"/>
    <lineage>
        <taxon>Bacteria</taxon>
        <taxon>Thermotogati</taxon>
        <taxon>Thermotogota</taxon>
        <taxon>Thermotogae</taxon>
        <taxon>Petrotogales</taxon>
        <taxon>Petrotogaceae</taxon>
        <taxon>Marinitoga</taxon>
    </lineage>
</organism>
<protein>
    <recommendedName>
        <fullName evidence="8">Ribosomal protein uS12 methylthiotransferase RimO</fullName>
        <shortName evidence="8">uS12 MTTase</shortName>
        <shortName evidence="8">uS12 methylthiotransferase</shortName>
        <ecNumber evidence="8">2.8.4.4</ecNumber>
    </recommendedName>
    <alternativeName>
        <fullName evidence="8">Ribosomal protein uS12 (aspartate-C(3))-methylthiotransferase</fullName>
    </alternativeName>
    <alternativeName>
        <fullName evidence="8">Ribosome maturation factor RimO</fullName>
    </alternativeName>
</protein>
<dbReference type="Pfam" id="PF18693">
    <property type="entry name" value="TRAM_2"/>
    <property type="match status" value="1"/>
</dbReference>
<dbReference type="GO" id="GO:0051539">
    <property type="term" value="F:4 iron, 4 sulfur cluster binding"/>
    <property type="evidence" value="ECO:0007669"/>
    <property type="project" value="UniProtKB-UniRule"/>
</dbReference>
<dbReference type="Gene3D" id="2.40.50.140">
    <property type="entry name" value="Nucleic acid-binding proteins"/>
    <property type="match status" value="1"/>
</dbReference>
<evidence type="ECO:0000256" key="1">
    <source>
        <dbReference type="ARBA" id="ARBA00022485"/>
    </source>
</evidence>
<feature type="binding site" evidence="8">
    <location>
        <position position="12"/>
    </location>
    <ligand>
        <name>[4Fe-4S] cluster</name>
        <dbReference type="ChEBI" id="CHEBI:49883"/>
        <label>1</label>
    </ligand>
</feature>
<dbReference type="GO" id="GO:0103039">
    <property type="term" value="F:protein methylthiotransferase activity"/>
    <property type="evidence" value="ECO:0007669"/>
    <property type="project" value="UniProtKB-EC"/>
</dbReference>
<keyword evidence="6 8" id="KW-0408">Iron</keyword>
<dbReference type="SFLD" id="SFLDG01061">
    <property type="entry name" value="methylthiotransferase"/>
    <property type="match status" value="1"/>
</dbReference>
<evidence type="ECO:0000259" key="11">
    <source>
        <dbReference type="PROSITE" id="PS51918"/>
    </source>
</evidence>
<name>H2J3F2_MARPK</name>
<dbReference type="RefSeq" id="WP_014296839.1">
    <property type="nucleotide sequence ID" value="NC_016751.1"/>
</dbReference>
<dbReference type="InterPro" id="IPR038135">
    <property type="entry name" value="Methylthiotransferase_N_sf"/>
</dbReference>
<keyword evidence="12" id="KW-0687">Ribonucleoprotein</keyword>
<sequence>MSKKIYILTLGCPKNEADMDVLKGEFIKRGYEIIDNPLKADIAIIDTCGFIEPAKEESINEIFNLVALKEENPDLKVIPIGCLIERYYEDLKKELKEVDGLIGVVPPSLIAENIDKGNFYFKLEQPYDVYSCDFRVIPDKPYAYIKIADGCNRKCAFCSIPYFKGNPSSREIEDIVNEAKFLISKGIKEIVLVSQDNTLYGVDLYKKQALPELLKALNEIEGDFWIRVMYLHPDFINDEIINTIHQLDKVVNYFDIPLQHGSNNVLKRMGRIRTVEQLKEIIQKIRKNSDSIIRTTFIVGFPGETDEDFEKLIQFVDEMEFDRLGAFTYYDEEGTPSYAFDKKVNEKTKEIRLEELMELQKEISLEKLEQFEGKKLKVLIEELEDNVYVGRTYMDAPEIDGNIFVSSNREIKIGDFVEVEITNTFEYDMEGFTV</sequence>
<dbReference type="InterPro" id="IPR058240">
    <property type="entry name" value="rSAM_sf"/>
</dbReference>
<dbReference type="PROSITE" id="PS01278">
    <property type="entry name" value="MTTASE_RADICAL"/>
    <property type="match status" value="1"/>
</dbReference>
<evidence type="ECO:0000256" key="3">
    <source>
        <dbReference type="ARBA" id="ARBA00022679"/>
    </source>
</evidence>
<evidence type="ECO:0000259" key="9">
    <source>
        <dbReference type="PROSITE" id="PS50926"/>
    </source>
</evidence>
<dbReference type="GO" id="GO:0006400">
    <property type="term" value="P:tRNA modification"/>
    <property type="evidence" value="ECO:0007669"/>
    <property type="project" value="InterPro"/>
</dbReference>
<comment type="catalytic activity">
    <reaction evidence="8">
        <text>L-aspartate(89)-[ribosomal protein uS12]-hydrogen + (sulfur carrier)-SH + AH2 + 2 S-adenosyl-L-methionine = 3-methylsulfanyl-L-aspartate(89)-[ribosomal protein uS12]-hydrogen + (sulfur carrier)-H + 5'-deoxyadenosine + L-methionine + A + S-adenosyl-L-homocysteine + 2 H(+)</text>
        <dbReference type="Rhea" id="RHEA:37087"/>
        <dbReference type="Rhea" id="RHEA-COMP:10460"/>
        <dbReference type="Rhea" id="RHEA-COMP:10461"/>
        <dbReference type="Rhea" id="RHEA-COMP:14737"/>
        <dbReference type="Rhea" id="RHEA-COMP:14739"/>
        <dbReference type="ChEBI" id="CHEBI:13193"/>
        <dbReference type="ChEBI" id="CHEBI:15378"/>
        <dbReference type="ChEBI" id="CHEBI:17319"/>
        <dbReference type="ChEBI" id="CHEBI:17499"/>
        <dbReference type="ChEBI" id="CHEBI:29917"/>
        <dbReference type="ChEBI" id="CHEBI:29961"/>
        <dbReference type="ChEBI" id="CHEBI:57844"/>
        <dbReference type="ChEBI" id="CHEBI:57856"/>
        <dbReference type="ChEBI" id="CHEBI:59789"/>
        <dbReference type="ChEBI" id="CHEBI:64428"/>
        <dbReference type="ChEBI" id="CHEBI:73599"/>
        <dbReference type="EC" id="2.8.4.4"/>
    </reaction>
</comment>
<dbReference type="STRING" id="443254.Marpi_1368"/>
<dbReference type="SFLD" id="SFLDG01082">
    <property type="entry name" value="B12-binding_domain_containing"/>
    <property type="match status" value="1"/>
</dbReference>
<dbReference type="Pfam" id="PF04055">
    <property type="entry name" value="Radical_SAM"/>
    <property type="match status" value="1"/>
</dbReference>
<dbReference type="InterPro" id="IPR005839">
    <property type="entry name" value="Methylthiotransferase"/>
</dbReference>
<feature type="binding site" evidence="8">
    <location>
        <position position="48"/>
    </location>
    <ligand>
        <name>[4Fe-4S] cluster</name>
        <dbReference type="ChEBI" id="CHEBI:49883"/>
        <label>1</label>
    </ligand>
</feature>
<dbReference type="GO" id="GO:0005840">
    <property type="term" value="C:ribosome"/>
    <property type="evidence" value="ECO:0007669"/>
    <property type="project" value="UniProtKB-KW"/>
</dbReference>
<evidence type="ECO:0000259" key="10">
    <source>
        <dbReference type="PROSITE" id="PS51449"/>
    </source>
</evidence>
<dbReference type="SFLD" id="SFLDS00029">
    <property type="entry name" value="Radical_SAM"/>
    <property type="match status" value="1"/>
</dbReference>
<feature type="domain" description="TRAM" evidence="9">
    <location>
        <begin position="369"/>
        <end position="434"/>
    </location>
</feature>
<keyword evidence="3 8" id="KW-0808">Transferase</keyword>
<keyword evidence="4 8" id="KW-0949">S-adenosyl-L-methionine</keyword>
<keyword evidence="5 8" id="KW-0479">Metal-binding</keyword>
<comment type="cofactor">
    <cofactor evidence="8">
        <name>[4Fe-4S] cluster</name>
        <dbReference type="ChEBI" id="CHEBI:49883"/>
    </cofactor>
    <text evidence="8">Binds 2 [4Fe-4S] clusters. One cluster is coordinated with 3 cysteines and an exchangeable S-adenosyl-L-methionine.</text>
</comment>
<dbReference type="HOGENOM" id="CLU_018697_0_1_0"/>
<feature type="binding site" evidence="8">
    <location>
        <position position="155"/>
    </location>
    <ligand>
        <name>[4Fe-4S] cluster</name>
        <dbReference type="ChEBI" id="CHEBI:49883"/>
        <label>2</label>
        <note>4Fe-4S-S-AdoMet</note>
    </ligand>
</feature>
<dbReference type="Gene3D" id="3.80.30.20">
    <property type="entry name" value="tm_1862 like domain"/>
    <property type="match status" value="1"/>
</dbReference>
<feature type="domain" description="MTTase N-terminal" evidence="10">
    <location>
        <begin position="3"/>
        <end position="119"/>
    </location>
</feature>
<comment type="similarity">
    <text evidence="8">Belongs to the methylthiotransferase family. RimO subfamily.</text>
</comment>
<evidence type="ECO:0000256" key="6">
    <source>
        <dbReference type="ARBA" id="ARBA00023004"/>
    </source>
</evidence>
<dbReference type="EC" id="2.8.4.4" evidence="8"/>
<evidence type="ECO:0000256" key="5">
    <source>
        <dbReference type="ARBA" id="ARBA00022723"/>
    </source>
</evidence>
<keyword evidence="12" id="KW-0689">Ribosomal protein</keyword>
<accession>H2J3F2</accession>
<dbReference type="PROSITE" id="PS50926">
    <property type="entry name" value="TRAM"/>
    <property type="match status" value="1"/>
</dbReference>
<keyword evidence="7 8" id="KW-0411">Iron-sulfur</keyword>
<gene>
    <name evidence="8" type="primary">rimO</name>
    <name evidence="12" type="ordered locus">Marpi_1368</name>
</gene>
<reference evidence="12 13" key="1">
    <citation type="journal article" date="2012" name="J. Bacteriol.">
        <title>Complete Genome Sequence of the Thermophilic, Piezophilic, Heterotrophic Bacterium Marinitoga piezophila KA3.</title>
        <authorList>
            <person name="Lucas S."/>
            <person name="Han J."/>
            <person name="Lapidus A."/>
            <person name="Cheng J.F."/>
            <person name="Goodwin L.A."/>
            <person name="Pitluck S."/>
            <person name="Peters L."/>
            <person name="Mikhailova N."/>
            <person name="Teshima H."/>
            <person name="Detter J.C."/>
            <person name="Han C."/>
            <person name="Tapia R."/>
            <person name="Land M."/>
            <person name="Hauser L."/>
            <person name="Kyrpides N.C."/>
            <person name="Ivanova N."/>
            <person name="Pagani I."/>
            <person name="Vannier P."/>
            <person name="Oger P."/>
            <person name="Bartlett D.H."/>
            <person name="Noll K.M."/>
            <person name="Woyke T."/>
            <person name="Jebbar M."/>
        </authorList>
    </citation>
    <scope>NUCLEOTIDE SEQUENCE [LARGE SCALE GENOMIC DNA]</scope>
    <source>
        <strain evidence="13">DSM 14283 / JCM 11233 / KA3</strain>
    </source>
</reference>
<dbReference type="InterPro" id="IPR005840">
    <property type="entry name" value="Ribosomal_uS12_MeSTrfase_RimO"/>
</dbReference>
<dbReference type="OrthoDB" id="9805215at2"/>
<dbReference type="KEGG" id="mpz:Marpi_1368"/>
<dbReference type="FunFam" id="3.80.30.20:FF:000001">
    <property type="entry name" value="tRNA-2-methylthio-N(6)-dimethylallyladenosine synthase 2"/>
    <property type="match status" value="1"/>
</dbReference>
<proteinExistence type="inferred from homology"/>
<dbReference type="eggNOG" id="COG0621">
    <property type="taxonomic scope" value="Bacteria"/>
</dbReference>
<dbReference type="FunFam" id="2.40.50.140:FF:000210">
    <property type="entry name" value="Ribosomal protein S12 methylthiotransferase RimO"/>
    <property type="match status" value="1"/>
</dbReference>
<dbReference type="InterPro" id="IPR012340">
    <property type="entry name" value="NA-bd_OB-fold"/>
</dbReference>
<dbReference type="PROSITE" id="PS51449">
    <property type="entry name" value="MTTASE_N"/>
    <property type="match status" value="1"/>
</dbReference>
<dbReference type="GO" id="GO:0005829">
    <property type="term" value="C:cytosol"/>
    <property type="evidence" value="ECO:0007669"/>
    <property type="project" value="TreeGrafter"/>
</dbReference>
<evidence type="ECO:0000256" key="7">
    <source>
        <dbReference type="ARBA" id="ARBA00023014"/>
    </source>
</evidence>
<dbReference type="InterPro" id="IPR006638">
    <property type="entry name" value="Elp3/MiaA/NifB-like_rSAM"/>
</dbReference>
<evidence type="ECO:0000313" key="13">
    <source>
        <dbReference type="Proteomes" id="UP000007161"/>
    </source>
</evidence>
<dbReference type="CDD" id="cd01335">
    <property type="entry name" value="Radical_SAM"/>
    <property type="match status" value="1"/>
</dbReference>
<dbReference type="GO" id="GO:0035599">
    <property type="term" value="F:aspartic acid methylthiotransferase activity"/>
    <property type="evidence" value="ECO:0007669"/>
    <property type="project" value="TreeGrafter"/>
</dbReference>
<dbReference type="HAMAP" id="MF_01865">
    <property type="entry name" value="MTTase_RimO"/>
    <property type="match status" value="1"/>
</dbReference>
<evidence type="ECO:0000256" key="8">
    <source>
        <dbReference type="HAMAP-Rule" id="MF_01865"/>
    </source>
</evidence>
<comment type="function">
    <text evidence="8">Catalyzes the methylthiolation of an aspartic acid residue of ribosomal protein uS12.</text>
</comment>
<dbReference type="NCBIfam" id="TIGR01125">
    <property type="entry name" value="30S ribosomal protein S12 methylthiotransferase RimO"/>
    <property type="match status" value="1"/>
</dbReference>
<keyword evidence="13" id="KW-1185">Reference proteome</keyword>
<dbReference type="SUPFAM" id="SSF102114">
    <property type="entry name" value="Radical SAM enzymes"/>
    <property type="match status" value="1"/>
</dbReference>
<dbReference type="PROSITE" id="PS51918">
    <property type="entry name" value="RADICAL_SAM"/>
    <property type="match status" value="1"/>
</dbReference>
<keyword evidence="1 8" id="KW-0004">4Fe-4S</keyword>
<dbReference type="NCBIfam" id="TIGR00089">
    <property type="entry name" value="MiaB/RimO family radical SAM methylthiotransferase"/>
    <property type="match status" value="1"/>
</dbReference>
<dbReference type="AlphaFoldDB" id="H2J3F2"/>
<dbReference type="InterPro" id="IPR023404">
    <property type="entry name" value="rSAM_horseshoe"/>
</dbReference>
<dbReference type="EMBL" id="CP003257">
    <property type="protein sequence ID" value="AEX85768.1"/>
    <property type="molecule type" value="Genomic_DNA"/>
</dbReference>
<dbReference type="InterPro" id="IPR013848">
    <property type="entry name" value="Methylthiotransferase_N"/>
</dbReference>
<feature type="binding site" evidence="8">
    <location>
        <position position="158"/>
    </location>
    <ligand>
        <name>[4Fe-4S] cluster</name>
        <dbReference type="ChEBI" id="CHEBI:49883"/>
        <label>2</label>
        <note>4Fe-4S-S-AdoMet</note>
    </ligand>
</feature>
<evidence type="ECO:0000256" key="4">
    <source>
        <dbReference type="ARBA" id="ARBA00022691"/>
    </source>
</evidence>
<reference evidence="13" key="2">
    <citation type="submission" date="2012-01" db="EMBL/GenBank/DDBJ databases">
        <title>Complete sequence of chromosome of Marinitoga piezophila KA3.</title>
        <authorList>
            <person name="Lucas S."/>
            <person name="Han J."/>
            <person name="Lapidus A."/>
            <person name="Cheng J.-F."/>
            <person name="Goodwin L."/>
            <person name="Pitluck S."/>
            <person name="Peters L."/>
            <person name="Mikhailova N."/>
            <person name="Teshima H."/>
            <person name="Detter J.C."/>
            <person name="Han C."/>
            <person name="Tapia R."/>
            <person name="Land M."/>
            <person name="Hauser L."/>
            <person name="Kyrpides N."/>
            <person name="Ivanova N."/>
            <person name="Pagani I."/>
            <person name="Jebbar M."/>
            <person name="Vannier P."/>
            <person name="Oger P."/>
            <person name="Cario A."/>
            <person name="Bartlett D."/>
            <person name="Noll K.M."/>
            <person name="Woyke T."/>
        </authorList>
    </citation>
    <scope>NUCLEOTIDE SEQUENCE [LARGE SCALE GENOMIC DNA]</scope>
    <source>
        <strain evidence="13">DSM 14283 / JCM 11233 / KA3</strain>
    </source>
</reference>
<feature type="binding site" evidence="8">
    <location>
        <position position="151"/>
    </location>
    <ligand>
        <name>[4Fe-4S] cluster</name>
        <dbReference type="ChEBI" id="CHEBI:49883"/>
        <label>2</label>
        <note>4Fe-4S-S-AdoMet</note>
    </ligand>
</feature>
<feature type="binding site" evidence="8">
    <location>
        <position position="82"/>
    </location>
    <ligand>
        <name>[4Fe-4S] cluster</name>
        <dbReference type="ChEBI" id="CHEBI:49883"/>
        <label>1</label>
    </ligand>
</feature>
<dbReference type="InterPro" id="IPR020612">
    <property type="entry name" value="Methylthiotransferase_CS"/>
</dbReference>
<dbReference type="Gene3D" id="3.40.50.12160">
    <property type="entry name" value="Methylthiotransferase, N-terminal domain"/>
    <property type="match status" value="1"/>
</dbReference>
<keyword evidence="2 8" id="KW-0963">Cytoplasm</keyword>
<dbReference type="PANTHER" id="PTHR43837">
    <property type="entry name" value="RIBOSOMAL PROTEIN S12 METHYLTHIOTRANSFERASE RIMO"/>
    <property type="match status" value="1"/>
</dbReference>